<dbReference type="RefSeq" id="WP_013629141.1">
    <property type="nucleotide sequence ID" value="NC_015174.1"/>
</dbReference>
<dbReference type="Pfam" id="PF14559">
    <property type="entry name" value="TPR_19"/>
    <property type="match status" value="1"/>
</dbReference>
<dbReference type="OrthoDB" id="242313at2"/>
<proteinExistence type="predicted"/>
<organism evidence="2 3">
    <name type="scientific">Rubinisphaera brasiliensis (strain ATCC 49424 / DSM 5305 / JCM 21570 / IAM 15109 / NBRC 103401 / IFAM 1448)</name>
    <name type="common">Planctomyces brasiliensis</name>
    <dbReference type="NCBI Taxonomy" id="756272"/>
    <lineage>
        <taxon>Bacteria</taxon>
        <taxon>Pseudomonadati</taxon>
        <taxon>Planctomycetota</taxon>
        <taxon>Planctomycetia</taxon>
        <taxon>Planctomycetales</taxon>
        <taxon>Planctomycetaceae</taxon>
        <taxon>Rubinisphaera</taxon>
    </lineage>
</organism>
<dbReference type="Gene3D" id="1.25.40.10">
    <property type="entry name" value="Tetratricopeptide repeat domain"/>
    <property type="match status" value="1"/>
</dbReference>
<name>F0STF7_RUBBR</name>
<dbReference type="InterPro" id="IPR011990">
    <property type="entry name" value="TPR-like_helical_dom_sf"/>
</dbReference>
<gene>
    <name evidence="2" type="ordered locus">Plabr_2820</name>
</gene>
<keyword evidence="3" id="KW-1185">Reference proteome</keyword>
<dbReference type="SUPFAM" id="SSF48452">
    <property type="entry name" value="TPR-like"/>
    <property type="match status" value="1"/>
</dbReference>
<dbReference type="EMBL" id="CP002546">
    <property type="protein sequence ID" value="ADY60419.1"/>
    <property type="molecule type" value="Genomic_DNA"/>
</dbReference>
<dbReference type="eggNOG" id="COG0457">
    <property type="taxonomic scope" value="Bacteria"/>
</dbReference>
<evidence type="ECO:0000256" key="1">
    <source>
        <dbReference type="SAM" id="MobiDB-lite"/>
    </source>
</evidence>
<dbReference type="KEGG" id="pbs:Plabr_2820"/>
<protein>
    <submittedName>
        <fullName evidence="2">SEC-C motif domain protein</fullName>
    </submittedName>
</protein>
<accession>F0STF7</accession>
<dbReference type="STRING" id="756272.Plabr_2820"/>
<evidence type="ECO:0000313" key="2">
    <source>
        <dbReference type="EMBL" id="ADY60419.1"/>
    </source>
</evidence>
<feature type="compositionally biased region" description="Polar residues" evidence="1">
    <location>
        <begin position="687"/>
        <end position="705"/>
    </location>
</feature>
<dbReference type="HOGENOM" id="CLU_384440_0_0_0"/>
<sequence length="715" mass="80005">MALDPYSLCPCGSGKKLKFCCADIAPEMMKALQLHEAGQSRAALKILERLHTQDPARSWVATSLAGVQLFLEDPAAARDALKPLLAESPDHPLGRVLDATAALDLNGFEGARSVIHRAFTKSVKTHPEMVGSLAAGIASLLYDQDKFLAARQHLALAMRFVREEDRQSVFMRMLDLDGEQSIAYPLRGVHNLKALDLTEDQKAIYKKAISLSAIGCWHEAATLLQPLLDAQPDNTDLAFNIALFHAWDGNHGKAAELLHQSAANSQDREFAIGAETLAQTLDLEQDKVADEVLYLPVESVSRLLTQLDDEPRLIRTRQQERSPEDQAVTQFIVLDAESPEPPTSLASWDDVASYPKVVGGILAFDRDPEDETSQPFVRITLKPDQAEETRKFLISLKFPIDTADLPDSEMMGGGGYQEWRDYRTLYSEQFLPEATPGHLRALAESLKWQHIVGHRWLDRPLTALDGKTPREAKDIPEMSVKLAAAVNVFDAFANKFNYALDTDALKSSLGLPASEPFRIEQDSQLNSCDVLQMLRIDVESLTEQQLALLINRAQLIQHPRFNERLLASILKFPNIVEPQRMTQILHAYIDLARDSFDQSAALERIELARQWSKTTGQKFEDTLQWELRELQFRILEPEKDDFVAFLNNLHERFLRKLPELEQLIEGLLSEHQITPPWKSAAGIASAGEQNSGGLWSPETQQQPASSGKLWLPGQE</sequence>
<dbReference type="AlphaFoldDB" id="F0STF7"/>
<reference evidence="3" key="1">
    <citation type="submission" date="2011-02" db="EMBL/GenBank/DDBJ databases">
        <title>The complete genome of Planctomyces brasiliensis DSM 5305.</title>
        <authorList>
            <person name="Lucas S."/>
            <person name="Copeland A."/>
            <person name="Lapidus A."/>
            <person name="Bruce D."/>
            <person name="Goodwin L."/>
            <person name="Pitluck S."/>
            <person name="Kyrpides N."/>
            <person name="Mavromatis K."/>
            <person name="Pagani I."/>
            <person name="Ivanova N."/>
            <person name="Ovchinnikova G."/>
            <person name="Lu M."/>
            <person name="Detter J.C."/>
            <person name="Han C."/>
            <person name="Land M."/>
            <person name="Hauser L."/>
            <person name="Markowitz V."/>
            <person name="Cheng J.-F."/>
            <person name="Hugenholtz P."/>
            <person name="Woyke T."/>
            <person name="Wu D."/>
            <person name="Tindall B."/>
            <person name="Pomrenke H.G."/>
            <person name="Brambilla E."/>
            <person name="Klenk H.-P."/>
            <person name="Eisen J.A."/>
        </authorList>
    </citation>
    <scope>NUCLEOTIDE SEQUENCE [LARGE SCALE GENOMIC DNA]</scope>
    <source>
        <strain evidence="3">ATCC 49424 / DSM 5305 / JCM 21570 / NBRC 103401 / IFAM 1448</strain>
    </source>
</reference>
<evidence type="ECO:0000313" key="3">
    <source>
        <dbReference type="Proteomes" id="UP000006860"/>
    </source>
</evidence>
<feature type="region of interest" description="Disordered" evidence="1">
    <location>
        <begin position="683"/>
        <end position="715"/>
    </location>
</feature>
<dbReference type="Proteomes" id="UP000006860">
    <property type="component" value="Chromosome"/>
</dbReference>